<dbReference type="Gene3D" id="2.60.120.620">
    <property type="entry name" value="q2cbj1_9rhob like domain"/>
    <property type="match status" value="1"/>
</dbReference>
<dbReference type="GO" id="GO:0016706">
    <property type="term" value="F:2-oxoglutarate-dependent dioxygenase activity"/>
    <property type="evidence" value="ECO:0007669"/>
    <property type="project" value="UniProtKB-ARBA"/>
</dbReference>
<proteinExistence type="predicted"/>
<organism evidence="1 2">
    <name type="scientific">Bradyrhizobium zhanjiangense</name>
    <dbReference type="NCBI Taxonomy" id="1325107"/>
    <lineage>
        <taxon>Bacteria</taxon>
        <taxon>Pseudomonadati</taxon>
        <taxon>Pseudomonadota</taxon>
        <taxon>Alphaproteobacteria</taxon>
        <taxon>Hyphomicrobiales</taxon>
        <taxon>Nitrobacteraceae</taxon>
        <taxon>Bradyrhizobium</taxon>
    </lineage>
</organism>
<protein>
    <submittedName>
        <fullName evidence="1">Phytanoyl-CoA dioxygenase</fullName>
    </submittedName>
</protein>
<dbReference type="AlphaFoldDB" id="A0A4Q0QLZ9"/>
<evidence type="ECO:0000313" key="2">
    <source>
        <dbReference type="Proteomes" id="UP000290174"/>
    </source>
</evidence>
<dbReference type="Proteomes" id="UP000290174">
    <property type="component" value="Unassembled WGS sequence"/>
</dbReference>
<keyword evidence="1" id="KW-0560">Oxidoreductase</keyword>
<dbReference type="EMBL" id="RKMK01000017">
    <property type="protein sequence ID" value="RXG94735.1"/>
    <property type="molecule type" value="Genomic_DNA"/>
</dbReference>
<comment type="caution">
    <text evidence="1">The sequence shown here is derived from an EMBL/GenBank/DDBJ whole genome shotgun (WGS) entry which is preliminary data.</text>
</comment>
<evidence type="ECO:0000313" key="1">
    <source>
        <dbReference type="EMBL" id="RXG94735.1"/>
    </source>
</evidence>
<accession>A0A4Q0QLZ9</accession>
<dbReference type="RefSeq" id="WP_128934822.1">
    <property type="nucleotide sequence ID" value="NZ_CP022221.1"/>
</dbReference>
<dbReference type="InterPro" id="IPR008775">
    <property type="entry name" value="Phytyl_CoA_dOase-like"/>
</dbReference>
<dbReference type="SUPFAM" id="SSF51197">
    <property type="entry name" value="Clavaminate synthase-like"/>
    <property type="match status" value="1"/>
</dbReference>
<reference evidence="1 2" key="1">
    <citation type="submission" date="2018-11" db="EMBL/GenBank/DDBJ databases">
        <title>Bradyrhizobium sp. nov., isolated from effective nodules of peanut in China.</title>
        <authorList>
            <person name="Li Y."/>
        </authorList>
    </citation>
    <scope>NUCLEOTIDE SEQUENCE [LARGE SCALE GENOMIC DNA]</scope>
    <source>
        <strain evidence="1 2">CCBAU 51770</strain>
    </source>
</reference>
<name>A0A4Q0QLZ9_9BRAD</name>
<sequence>MPADEHESMRALSDDQIQQFIRDGFVRIDRAFPRELADEARTILWRDTGCDPHNQATWTKPVIRLSGYKDAPFLKAERTPVLHAAFDQIVGEGRWRLGSLGFGGTFVVRFPHPDEPGDDGWHIDTSFSPDGGDPNERRANVRSRGRALLMLFLFSDVGPRDAPTRIRVGSHIDMARFLAPAGEAGMSQTEIAQGWMGAERPEALATGEAGTVYLCHPFLVHAGQRHQGTAPRFMAQPPLHPAEPIRLERVDDNYSPVEIAIRQALQGAA</sequence>
<gene>
    <name evidence="1" type="ORF">EAS61_19785</name>
</gene>
<dbReference type="Pfam" id="PF05721">
    <property type="entry name" value="PhyH"/>
    <property type="match status" value="1"/>
</dbReference>
<keyword evidence="1" id="KW-0223">Dioxygenase</keyword>